<keyword evidence="1" id="KW-0269">Exonuclease</keyword>
<dbReference type="GO" id="GO:0003676">
    <property type="term" value="F:nucleic acid binding"/>
    <property type="evidence" value="ECO:0007669"/>
    <property type="project" value="InterPro"/>
</dbReference>
<dbReference type="SUPFAM" id="SSF52113">
    <property type="entry name" value="BRCT domain"/>
    <property type="match status" value="1"/>
</dbReference>
<dbReference type="CDD" id="cd06130">
    <property type="entry name" value="DNA_pol_III_epsilon_like"/>
    <property type="match status" value="1"/>
</dbReference>
<dbReference type="FunFam" id="3.30.420.10:FF:000045">
    <property type="entry name" value="3'-5' exonuclease DinG"/>
    <property type="match status" value="1"/>
</dbReference>
<dbReference type="InterPro" id="IPR001357">
    <property type="entry name" value="BRCT_dom"/>
</dbReference>
<evidence type="ECO:0000313" key="3">
    <source>
        <dbReference type="EMBL" id="GIM28810.1"/>
    </source>
</evidence>
<keyword evidence="4" id="KW-1185">Reference proteome</keyword>
<feature type="domain" description="BRCT" evidence="2">
    <location>
        <begin position="219"/>
        <end position="310"/>
    </location>
</feature>
<dbReference type="Gene3D" id="3.40.50.10190">
    <property type="entry name" value="BRCT domain"/>
    <property type="match status" value="1"/>
</dbReference>
<sequence>MDFVAIDFETANEKRNSPCSLGITVIKNNEIVEEKYWLIKPKEMRFAPMNIWIHGIREEDVVNAKEFHELWDELLPYFDNTLVIAHNASFDISVLRKTLDLYNLQYPNFNYCCTMVMSRNFFPYLDNAKLNTVNNHLGYEFKHHHASADASAAANILLKIGEELEVNTIKELTKLVGVKIGKVFERSYTSAGTLGSGVTSERINTPAKSSKINNSCYSSKTDYFKNKVIVFTGPLSTMSRIDAIVLIKKLGGTVGSSVTKNTNILITGVKNIDLLKPHQMSSKLKKASELIQKGQSIEFLTEETLLTILK</sequence>
<dbReference type="InterPro" id="IPR036397">
    <property type="entry name" value="RNaseH_sf"/>
</dbReference>
<evidence type="ECO:0000259" key="2">
    <source>
        <dbReference type="PROSITE" id="PS50172"/>
    </source>
</evidence>
<dbReference type="PROSITE" id="PS50172">
    <property type="entry name" value="BRCT"/>
    <property type="match status" value="1"/>
</dbReference>
<protein>
    <submittedName>
        <fullName evidence="3">DNA polymerase III subunit epsilon</fullName>
    </submittedName>
</protein>
<dbReference type="Pfam" id="PF00929">
    <property type="entry name" value="RNase_T"/>
    <property type="match status" value="1"/>
</dbReference>
<comment type="caution">
    <text evidence="3">The sequence shown here is derived from an EMBL/GenBank/DDBJ whole genome shotgun (WGS) entry which is preliminary data.</text>
</comment>
<dbReference type="EMBL" id="BOPZ01000010">
    <property type="protein sequence ID" value="GIM28810.1"/>
    <property type="molecule type" value="Genomic_DNA"/>
</dbReference>
<dbReference type="RefSeq" id="WP_212903533.1">
    <property type="nucleotide sequence ID" value="NZ_BOPZ01000010.1"/>
</dbReference>
<dbReference type="AlphaFoldDB" id="A0A919S0B6"/>
<gene>
    <name evidence="3" type="ORF">CPJCM30710_14760</name>
</gene>
<reference evidence="3" key="1">
    <citation type="submission" date="2021-03" db="EMBL/GenBank/DDBJ databases">
        <title>Taxonomic study of Clostridium polyendosporum from meadow-gley soil under rice.</title>
        <authorList>
            <person name="Kobayashi H."/>
            <person name="Tanizawa Y."/>
            <person name="Yagura M."/>
        </authorList>
    </citation>
    <scope>NUCLEOTIDE SEQUENCE</scope>
    <source>
        <strain evidence="3">JCM 30710</strain>
    </source>
</reference>
<dbReference type="CDD" id="cd17748">
    <property type="entry name" value="BRCT_DNA_ligase_like"/>
    <property type="match status" value="1"/>
</dbReference>
<evidence type="ECO:0000256" key="1">
    <source>
        <dbReference type="ARBA" id="ARBA00022839"/>
    </source>
</evidence>
<dbReference type="GO" id="GO:0008408">
    <property type="term" value="F:3'-5' exonuclease activity"/>
    <property type="evidence" value="ECO:0007669"/>
    <property type="project" value="TreeGrafter"/>
</dbReference>
<dbReference type="Gene3D" id="3.30.420.10">
    <property type="entry name" value="Ribonuclease H-like superfamily/Ribonuclease H"/>
    <property type="match status" value="1"/>
</dbReference>
<dbReference type="InterPro" id="IPR012337">
    <property type="entry name" value="RNaseH-like_sf"/>
</dbReference>
<dbReference type="InterPro" id="IPR013520">
    <property type="entry name" value="Ribonucl_H"/>
</dbReference>
<keyword evidence="1" id="KW-0378">Hydrolase</keyword>
<dbReference type="InterPro" id="IPR036420">
    <property type="entry name" value="BRCT_dom_sf"/>
</dbReference>
<organism evidence="3 4">
    <name type="scientific">Clostridium polyendosporum</name>
    <dbReference type="NCBI Taxonomy" id="69208"/>
    <lineage>
        <taxon>Bacteria</taxon>
        <taxon>Bacillati</taxon>
        <taxon>Bacillota</taxon>
        <taxon>Clostridia</taxon>
        <taxon>Eubacteriales</taxon>
        <taxon>Clostridiaceae</taxon>
        <taxon>Clostridium</taxon>
    </lineage>
</organism>
<keyword evidence="1" id="KW-0540">Nuclease</keyword>
<dbReference type="PANTHER" id="PTHR30231:SF42">
    <property type="entry name" value="EXONUCLEASE"/>
    <property type="match status" value="1"/>
</dbReference>
<dbReference type="Proteomes" id="UP000679179">
    <property type="component" value="Unassembled WGS sequence"/>
</dbReference>
<dbReference type="SMART" id="SM00479">
    <property type="entry name" value="EXOIII"/>
    <property type="match status" value="1"/>
</dbReference>
<dbReference type="GO" id="GO:0005829">
    <property type="term" value="C:cytosol"/>
    <property type="evidence" value="ECO:0007669"/>
    <property type="project" value="TreeGrafter"/>
</dbReference>
<proteinExistence type="predicted"/>
<name>A0A919S0B6_9CLOT</name>
<evidence type="ECO:0000313" key="4">
    <source>
        <dbReference type="Proteomes" id="UP000679179"/>
    </source>
</evidence>
<dbReference type="SUPFAM" id="SSF53098">
    <property type="entry name" value="Ribonuclease H-like"/>
    <property type="match status" value="1"/>
</dbReference>
<dbReference type="NCBIfam" id="NF004844">
    <property type="entry name" value="PRK06195.1"/>
    <property type="match status" value="1"/>
</dbReference>
<accession>A0A919S0B6</accession>
<dbReference type="PANTHER" id="PTHR30231">
    <property type="entry name" value="DNA POLYMERASE III SUBUNIT EPSILON"/>
    <property type="match status" value="1"/>
</dbReference>
<dbReference type="Pfam" id="PF00533">
    <property type="entry name" value="BRCT"/>
    <property type="match status" value="1"/>
</dbReference>